<reference evidence="9" key="2">
    <citation type="submission" date="2020-05" db="EMBL/GenBank/DDBJ databases">
        <authorList>
            <person name="Kim H.-S."/>
            <person name="Proctor R.H."/>
            <person name="Brown D.W."/>
        </authorList>
    </citation>
    <scope>NUCLEOTIDE SEQUENCE</scope>
    <source>
        <strain evidence="9">NRRL 20472</strain>
    </source>
</reference>
<evidence type="ECO:0000256" key="5">
    <source>
        <dbReference type="ARBA" id="ARBA00022829"/>
    </source>
</evidence>
<feature type="compositionally biased region" description="Basic and acidic residues" evidence="8">
    <location>
        <begin position="275"/>
        <end position="289"/>
    </location>
</feature>
<keyword evidence="10" id="KW-1185">Reference proteome</keyword>
<dbReference type="OrthoDB" id="5565328at2759"/>
<feature type="compositionally biased region" description="Polar residues" evidence="8">
    <location>
        <begin position="291"/>
        <end position="303"/>
    </location>
</feature>
<evidence type="ECO:0008006" key="11">
    <source>
        <dbReference type="Google" id="ProtNLM"/>
    </source>
</evidence>
<comment type="caution">
    <text evidence="9">The sequence shown here is derived from an EMBL/GenBank/DDBJ whole genome shotgun (WGS) entry which is preliminary data.</text>
</comment>
<keyword evidence="5" id="KW-0159">Chromosome partition</keyword>
<dbReference type="Proteomes" id="UP000622797">
    <property type="component" value="Unassembled WGS sequence"/>
</dbReference>
<feature type="compositionally biased region" description="Polar residues" evidence="8">
    <location>
        <begin position="401"/>
        <end position="425"/>
    </location>
</feature>
<dbReference type="Pfam" id="PF10345">
    <property type="entry name" value="Cohesin_load"/>
    <property type="match status" value="1"/>
</dbReference>
<evidence type="ECO:0000313" key="9">
    <source>
        <dbReference type="EMBL" id="KAF4953160.1"/>
    </source>
</evidence>
<feature type="compositionally biased region" description="Polar residues" evidence="8">
    <location>
        <begin position="326"/>
        <end position="348"/>
    </location>
</feature>
<evidence type="ECO:0000256" key="3">
    <source>
        <dbReference type="ARBA" id="ARBA00022618"/>
    </source>
</evidence>
<comment type="subcellular location">
    <subcellularLocation>
        <location evidence="1">Nucleus</location>
    </subcellularLocation>
</comment>
<evidence type="ECO:0000256" key="7">
    <source>
        <dbReference type="ARBA" id="ARBA00023306"/>
    </source>
</evidence>
<dbReference type="GO" id="GO:0051301">
    <property type="term" value="P:cell division"/>
    <property type="evidence" value="ECO:0007669"/>
    <property type="project" value="UniProtKB-KW"/>
</dbReference>
<evidence type="ECO:0000256" key="2">
    <source>
        <dbReference type="ARBA" id="ARBA00008585"/>
    </source>
</evidence>
<accession>A0A8H4T871</accession>
<dbReference type="PANTHER" id="PTHR21394">
    <property type="entry name" value="MAU2 CHROMATID COHESION FACTOR HOMOLOG"/>
    <property type="match status" value="1"/>
</dbReference>
<feature type="region of interest" description="Disordered" evidence="8">
    <location>
        <begin position="1"/>
        <end position="73"/>
    </location>
</feature>
<evidence type="ECO:0000256" key="8">
    <source>
        <dbReference type="SAM" id="MobiDB-lite"/>
    </source>
</evidence>
<proteinExistence type="inferred from homology"/>
<gene>
    <name evidence="9" type="ORF">FSARC_12454</name>
</gene>
<evidence type="ECO:0000313" key="10">
    <source>
        <dbReference type="Proteomes" id="UP000622797"/>
    </source>
</evidence>
<dbReference type="AlphaFoldDB" id="A0A8H4T871"/>
<organism evidence="9 10">
    <name type="scientific">Fusarium sarcochroum</name>
    <dbReference type="NCBI Taxonomy" id="1208366"/>
    <lineage>
        <taxon>Eukaryota</taxon>
        <taxon>Fungi</taxon>
        <taxon>Dikarya</taxon>
        <taxon>Ascomycota</taxon>
        <taxon>Pezizomycotina</taxon>
        <taxon>Sordariomycetes</taxon>
        <taxon>Hypocreomycetidae</taxon>
        <taxon>Hypocreales</taxon>
        <taxon>Nectriaceae</taxon>
        <taxon>Fusarium</taxon>
        <taxon>Fusarium lateritium species complex</taxon>
    </lineage>
</organism>
<feature type="compositionally biased region" description="Low complexity" evidence="8">
    <location>
        <begin position="163"/>
        <end position="174"/>
    </location>
</feature>
<keyword evidence="6" id="KW-0539">Nucleus</keyword>
<dbReference type="GO" id="GO:0005634">
    <property type="term" value="C:nucleus"/>
    <property type="evidence" value="ECO:0007669"/>
    <property type="project" value="UniProtKB-SubCell"/>
</dbReference>
<feature type="region of interest" description="Disordered" evidence="8">
    <location>
        <begin position="138"/>
        <end position="430"/>
    </location>
</feature>
<comment type="similarity">
    <text evidence="2">Belongs to the SCC4/mau-2 family.</text>
</comment>
<evidence type="ECO:0000256" key="4">
    <source>
        <dbReference type="ARBA" id="ARBA00022776"/>
    </source>
</evidence>
<dbReference type="GO" id="GO:0007064">
    <property type="term" value="P:mitotic sister chromatid cohesion"/>
    <property type="evidence" value="ECO:0007669"/>
    <property type="project" value="InterPro"/>
</dbReference>
<feature type="compositionally biased region" description="Low complexity" evidence="8">
    <location>
        <begin position="138"/>
        <end position="156"/>
    </location>
</feature>
<keyword evidence="3" id="KW-0132">Cell division</keyword>
<dbReference type="EMBL" id="JABEXW010000853">
    <property type="protein sequence ID" value="KAF4953160.1"/>
    <property type="molecule type" value="Genomic_DNA"/>
</dbReference>
<name>A0A8H4T871_9HYPO</name>
<keyword evidence="4" id="KW-0498">Mitosis</keyword>
<evidence type="ECO:0000256" key="6">
    <source>
        <dbReference type="ARBA" id="ARBA00023242"/>
    </source>
</evidence>
<protein>
    <recommendedName>
        <fullName evidence="11">75k gamma secalin</fullName>
    </recommendedName>
</protein>
<feature type="compositionally biased region" description="Low complexity" evidence="8">
    <location>
        <begin position="40"/>
        <end position="60"/>
    </location>
</feature>
<feature type="compositionally biased region" description="Low complexity" evidence="8">
    <location>
        <begin position="194"/>
        <end position="274"/>
    </location>
</feature>
<sequence length="1062" mass="118393">MSYSPYHGHGQGQQGSQQPLQLPGMNPPSSYMPVSGNGGYQQFASPQQQQQQFYSMPQHQGQQSYLASPHAQQQQMAQAQAQAQYGGMQTAYQGYDTAGQSFGGHQMHHQQPAAAQYVPPANVWQQQQSPGGQNMMYQQQFQQPHHQQQQQQQMYQRHVASPQQHIQQRQQGHISSPRQRAPSMPQNQGYRVPQAQQQPQHHQYSQQHAPQQQYQQQQQQQRAHIQQQAQVSSPQPVQKQISSPAQPHNQQQTQQPRQGLQLQQPQEIVQQPVQKHIEEPIPEPIHEPTPDSVQHQSFTQPEPQQMHYVNLQDIQQLPPPPPATMGQIQSSPASQPDHTNTWPSQHDSGTVKPMDIMLSSPQAQPLPPPQPQHQHQASYQQPPQSQTQKAGVATPRVKPSPLSSVANSPAISARSPSITKKSPASTPKARPVDTVHIMVAVAEECFDKARGSVHDVAMSLNATRVDEYQKLISTGLACLEACLQTNRLSPRQEAKMRLRYATVLLEETENSMEAETAITKGISLCDKNGLADLKYCMHYIRLKLLFQRNHKAALNAADRQIADCETYKHPHWVYAFRLLKASFYMELGQTADASALENIRSIQVTASSRGDNALSAFASILEGLALLKASKDGNMEKVQACIAQVAKFQFDSSVHIMQLDVLTLLLDLSSSINHSSTDSAIHKLKQIQDRLDACGDWHNVKSDFLIPVKKQPSTGHTISSDTAGIIRSGEDAPVDFLVMSFMTKMELTSLVFTCTGLVNVHKSTAHGRRSADFWREGLRVLELWDETTAGIRYGPNISLQEAIQQREWRLEAQSYLNLLLGLHAASHCQWDSVKQFMVKLETLVTPSTQGILRLLAVYLSGVFYQGTGDLPAAMQIFRSPTFDLAQRGTGVKAAHRELAVLAGLNRLFIMQHPTQRDDPETFDLIEQLDPLCSNHYNADLRTAWHNVMASMATDPPQQLNHQKTHIQSAVSGSKSTNNVFGAAVTLAIMRNRLFENIVGEQALKSAMAAAKQAQRSGNVLWQSVTNGMLAQSLEVMGKQEEAVQSWDKATREAQEAFVVRRS</sequence>
<keyword evidence="7" id="KW-0131">Cell cycle</keyword>
<dbReference type="GO" id="GO:0007059">
    <property type="term" value="P:chromosome segregation"/>
    <property type="evidence" value="ECO:0007669"/>
    <property type="project" value="UniProtKB-KW"/>
</dbReference>
<evidence type="ECO:0000256" key="1">
    <source>
        <dbReference type="ARBA" id="ARBA00004123"/>
    </source>
</evidence>
<feature type="compositionally biased region" description="Low complexity" evidence="8">
    <location>
        <begin position="372"/>
        <end position="386"/>
    </location>
</feature>
<feature type="compositionally biased region" description="Low complexity" evidence="8">
    <location>
        <begin position="1"/>
        <end position="24"/>
    </location>
</feature>
<reference evidence="9" key="1">
    <citation type="journal article" date="2020" name="BMC Genomics">
        <title>Correction to: Identification and distribution of gene clusters required for synthesis of sphingolipid metabolism inhibitors in diverse species of the filamentous fungus Fusarium.</title>
        <authorList>
            <person name="Kim H.S."/>
            <person name="Lohmar J.M."/>
            <person name="Busman M."/>
            <person name="Brown D.W."/>
            <person name="Naumann T.A."/>
            <person name="Divon H.H."/>
            <person name="Lysoe E."/>
            <person name="Uhlig S."/>
            <person name="Proctor R.H."/>
        </authorList>
    </citation>
    <scope>NUCLEOTIDE SEQUENCE</scope>
    <source>
        <strain evidence="9">NRRL 20472</strain>
    </source>
</reference>
<dbReference type="InterPro" id="IPR019440">
    <property type="entry name" value="MAU2"/>
</dbReference>